<evidence type="ECO:0000256" key="2">
    <source>
        <dbReference type="ARBA" id="ARBA00022723"/>
    </source>
</evidence>
<dbReference type="CDD" id="cd00067">
    <property type="entry name" value="GAL4"/>
    <property type="match status" value="1"/>
</dbReference>
<evidence type="ECO:0000313" key="6">
    <source>
        <dbReference type="EMBL" id="TDZ21161.1"/>
    </source>
</evidence>
<dbReference type="PANTHER" id="PTHR31001">
    <property type="entry name" value="UNCHARACTERIZED TRANSCRIPTIONAL REGULATORY PROTEIN"/>
    <property type="match status" value="1"/>
</dbReference>
<feature type="compositionally biased region" description="Low complexity" evidence="4">
    <location>
        <begin position="102"/>
        <end position="142"/>
    </location>
</feature>
<evidence type="ECO:0000256" key="3">
    <source>
        <dbReference type="ARBA" id="ARBA00023242"/>
    </source>
</evidence>
<dbReference type="SMART" id="SM00066">
    <property type="entry name" value="GAL4"/>
    <property type="match status" value="1"/>
</dbReference>
<comment type="subcellular location">
    <subcellularLocation>
        <location evidence="1">Nucleus</location>
    </subcellularLocation>
</comment>
<accession>A0A484FTX1</accession>
<evidence type="ECO:0000256" key="1">
    <source>
        <dbReference type="ARBA" id="ARBA00004123"/>
    </source>
</evidence>
<evidence type="ECO:0000256" key="4">
    <source>
        <dbReference type="SAM" id="MobiDB-lite"/>
    </source>
</evidence>
<dbReference type="EMBL" id="AMCV02000015">
    <property type="protein sequence ID" value="TDZ21161.1"/>
    <property type="molecule type" value="Genomic_DNA"/>
</dbReference>
<dbReference type="Proteomes" id="UP000014480">
    <property type="component" value="Unassembled WGS sequence"/>
</dbReference>
<dbReference type="Gene3D" id="4.10.240.10">
    <property type="entry name" value="Zn(2)-C6 fungal-type DNA-binding domain"/>
    <property type="match status" value="1"/>
</dbReference>
<keyword evidence="2" id="KW-0479">Metal-binding</keyword>
<proteinExistence type="predicted"/>
<reference evidence="7" key="1">
    <citation type="journal article" date="2013" name="New Phytol.">
        <title>Comparative genomic and transcriptomic analyses reveal the hemibiotrophic stage shift of Colletotrichum fungi.</title>
        <authorList>
            <person name="Gan P."/>
            <person name="Ikeda K."/>
            <person name="Irieda H."/>
            <person name="Narusaka M."/>
            <person name="O'Connell R.J."/>
            <person name="Narusaka Y."/>
            <person name="Takano Y."/>
            <person name="Kubo Y."/>
            <person name="Shirasu K."/>
        </authorList>
    </citation>
    <scope>NUCLEOTIDE SEQUENCE [LARGE SCALE GENOMIC DNA]</scope>
    <source>
        <strain evidence="7">104-T / ATCC 96160 / CBS 514.97 / LARS 414 / MAFF 240422</strain>
    </source>
</reference>
<dbReference type="InterPro" id="IPR050613">
    <property type="entry name" value="Sec_Metabolite_Reg"/>
</dbReference>
<dbReference type="GO" id="GO:0003677">
    <property type="term" value="F:DNA binding"/>
    <property type="evidence" value="ECO:0007669"/>
    <property type="project" value="InterPro"/>
</dbReference>
<dbReference type="CDD" id="cd12148">
    <property type="entry name" value="fungal_TF_MHR"/>
    <property type="match status" value="1"/>
</dbReference>
<feature type="region of interest" description="Disordered" evidence="4">
    <location>
        <begin position="41"/>
        <end position="151"/>
    </location>
</feature>
<dbReference type="Pfam" id="PF00172">
    <property type="entry name" value="Zn_clus"/>
    <property type="match status" value="1"/>
</dbReference>
<dbReference type="GO" id="GO:0005634">
    <property type="term" value="C:nucleus"/>
    <property type="evidence" value="ECO:0007669"/>
    <property type="project" value="UniProtKB-SubCell"/>
</dbReference>
<feature type="domain" description="Zn(2)-C6 fungal-type" evidence="5">
    <location>
        <begin position="17"/>
        <end position="49"/>
    </location>
</feature>
<dbReference type="InterPro" id="IPR036864">
    <property type="entry name" value="Zn2-C6_fun-type_DNA-bd_sf"/>
</dbReference>
<dbReference type="GO" id="GO:0000981">
    <property type="term" value="F:DNA-binding transcription factor activity, RNA polymerase II-specific"/>
    <property type="evidence" value="ECO:0007669"/>
    <property type="project" value="InterPro"/>
</dbReference>
<dbReference type="STRING" id="1213857.A0A484FTX1"/>
<comment type="caution">
    <text evidence="6">The sequence shown here is derived from an EMBL/GenBank/DDBJ whole genome shotgun (WGS) entry which is preliminary data.</text>
</comment>
<dbReference type="InterPro" id="IPR001138">
    <property type="entry name" value="Zn2Cys6_DnaBD"/>
</dbReference>
<dbReference type="Pfam" id="PF04082">
    <property type="entry name" value="Fungal_trans"/>
    <property type="match status" value="1"/>
</dbReference>
<dbReference type="PANTHER" id="PTHR31001:SF40">
    <property type="entry name" value="ZN(II)2CYS6 TRANSCRIPTION FACTOR (EUROFUNG)"/>
    <property type="match status" value="1"/>
</dbReference>
<dbReference type="AlphaFoldDB" id="A0A484FTX1"/>
<evidence type="ECO:0000259" key="5">
    <source>
        <dbReference type="PROSITE" id="PS50048"/>
    </source>
</evidence>
<dbReference type="PROSITE" id="PS50048">
    <property type="entry name" value="ZN2_CY6_FUNGAL_2"/>
    <property type="match status" value="1"/>
</dbReference>
<keyword evidence="3" id="KW-0539">Nucleus</keyword>
<dbReference type="GO" id="GO:0006351">
    <property type="term" value="P:DNA-templated transcription"/>
    <property type="evidence" value="ECO:0007669"/>
    <property type="project" value="InterPro"/>
</dbReference>
<name>A0A484FTX1_COLOR</name>
<dbReference type="InterPro" id="IPR007219">
    <property type="entry name" value="XnlR_reg_dom"/>
</dbReference>
<evidence type="ECO:0000313" key="7">
    <source>
        <dbReference type="Proteomes" id="UP000014480"/>
    </source>
</evidence>
<gene>
    <name evidence="6" type="ORF">Cob_v006000</name>
</gene>
<dbReference type="PROSITE" id="PS00463">
    <property type="entry name" value="ZN2_CY6_FUNGAL_1"/>
    <property type="match status" value="1"/>
</dbReference>
<feature type="compositionally biased region" description="Basic and acidic residues" evidence="4">
    <location>
        <begin position="60"/>
        <end position="78"/>
    </location>
</feature>
<protein>
    <recommendedName>
        <fullName evidence="5">Zn(2)-C6 fungal-type domain-containing protein</fullName>
    </recommendedName>
</protein>
<dbReference type="SMART" id="SM00906">
    <property type="entry name" value="Fungal_trans"/>
    <property type="match status" value="1"/>
</dbReference>
<dbReference type="SUPFAM" id="SSF57701">
    <property type="entry name" value="Zn2/Cys6 DNA-binding domain"/>
    <property type="match status" value="1"/>
</dbReference>
<sequence length="774" mass="83968">MEPTQPRLFRKNGRPQACEPCRKRKVACDHTQPVCNRCRKSKNPEGCEYILSNAPATPAREPHPPRNSRLREARRARESTASSIPLTQTYGPPFQVYEAGQPATGTSSSAPASTPPSTAAVRRPSASVSVSASAPATNPTSPDTVSAGATPNGLGTGYLGFTSFCGIYEETRNNLNRLQPSGTTPIGEIGTVAYCELPCSPPLTPQALETCLNVLRSVPGREAALKLFDSRNSPSDAWFRPAVRRIIVSLYDTFPRHFGAAEPPSDAELTALARTICANTAKSLNEDGVDADEWIAQFTGLNLRWESLGIMFAYSEMDARYTGPYRPDVGILFASIDEGTRIVLKYRYCISACIELTKAAGSGGNTLLMFMTAKRAVIQTLSSGDASYSSWQLHSEAIALSTFLGLHDQAPSESYVPNIGNEIKRRIYCYIFYMDKVLASFCGRPPMISRRYSRTPPPLDLDDASLMSDRGTLARRVAALDENGWSREGSLNSATFIRCRVMLAHIRDEIFEIALGQGAVTPVETLLEIKQRQQRTVAGFPDVILFKEDIVQDRKLDVATLYVRLILHLEHLQNMFFVERLLARRGHDDGALLSVSFEMVSKTLIFWTNMDRLAVMNGDFEWLVMAYAAPGGGILCLELLKPTLRGGKHPLNPKVTRSSIIQKLSLLVGFLDWVGPTAPNGDLCADCKVIIQHVLDEALNNPAAGAGIGGAGGGGGGGGAGAAGSSSSGDGTLALPAALDAMDWDFSTQLDFNFDLLDTFDWLRSEVASGQQQP</sequence>
<dbReference type="OrthoDB" id="6612291at2759"/>
<reference evidence="7" key="2">
    <citation type="journal article" date="2019" name="Mol. Plant Microbe Interact.">
        <title>Genome sequence resources for four phytopathogenic fungi from the Colletotrichum orbiculare species complex.</title>
        <authorList>
            <person name="Gan P."/>
            <person name="Tsushima A."/>
            <person name="Narusaka M."/>
            <person name="Narusaka Y."/>
            <person name="Takano Y."/>
            <person name="Kubo Y."/>
            <person name="Shirasu K."/>
        </authorList>
    </citation>
    <scope>GENOME REANNOTATION</scope>
    <source>
        <strain evidence="7">104-T / ATCC 96160 / CBS 514.97 / LARS 414 / MAFF 240422</strain>
    </source>
</reference>
<keyword evidence="7" id="KW-1185">Reference proteome</keyword>
<dbReference type="GO" id="GO:0008270">
    <property type="term" value="F:zinc ion binding"/>
    <property type="evidence" value="ECO:0007669"/>
    <property type="project" value="InterPro"/>
</dbReference>
<organism evidence="6 7">
    <name type="scientific">Colletotrichum orbiculare (strain 104-T / ATCC 96160 / CBS 514.97 / LARS 414 / MAFF 240422)</name>
    <name type="common">Cucumber anthracnose fungus</name>
    <name type="synonym">Colletotrichum lagenarium</name>
    <dbReference type="NCBI Taxonomy" id="1213857"/>
    <lineage>
        <taxon>Eukaryota</taxon>
        <taxon>Fungi</taxon>
        <taxon>Dikarya</taxon>
        <taxon>Ascomycota</taxon>
        <taxon>Pezizomycotina</taxon>
        <taxon>Sordariomycetes</taxon>
        <taxon>Hypocreomycetidae</taxon>
        <taxon>Glomerellales</taxon>
        <taxon>Glomerellaceae</taxon>
        <taxon>Colletotrichum</taxon>
        <taxon>Colletotrichum orbiculare species complex</taxon>
    </lineage>
</organism>